<dbReference type="OrthoDB" id="4319557at2"/>
<dbReference type="GeneID" id="96285984"/>
<dbReference type="AlphaFoldDB" id="A0A640UXN1"/>
<proteinExistence type="predicted"/>
<dbReference type="RefSeq" id="WP_159746374.1">
    <property type="nucleotide sequence ID" value="NZ_BLIR01000001.1"/>
</dbReference>
<gene>
    <name evidence="1" type="ORF">Stube_49000</name>
</gene>
<sequence length="72" mass="7955">MTQPYPAPLVRIEKGNPAPEELAALTAVLLARVLGPDVEPDDQARGRRAVAHWRRPERVTGFDGPRTWRSAA</sequence>
<name>A0A640UXN1_9ACTN</name>
<keyword evidence="2" id="KW-1185">Reference proteome</keyword>
<organism evidence="1 2">
    <name type="scientific">Streptomyces tubercidicus</name>
    <dbReference type="NCBI Taxonomy" id="47759"/>
    <lineage>
        <taxon>Bacteria</taxon>
        <taxon>Bacillati</taxon>
        <taxon>Actinomycetota</taxon>
        <taxon>Actinomycetes</taxon>
        <taxon>Kitasatosporales</taxon>
        <taxon>Streptomycetaceae</taxon>
        <taxon>Streptomyces</taxon>
    </lineage>
</organism>
<dbReference type="Proteomes" id="UP000431826">
    <property type="component" value="Unassembled WGS sequence"/>
</dbReference>
<protein>
    <recommendedName>
        <fullName evidence="3">Acetyl-CoA carboxylase biotin carboxyl carrier protein subunit</fullName>
    </recommendedName>
</protein>
<dbReference type="GO" id="GO:0004658">
    <property type="term" value="F:propionyl-CoA carboxylase activity"/>
    <property type="evidence" value="ECO:0007669"/>
    <property type="project" value="InterPro"/>
</dbReference>
<accession>A0A640UXN1</accession>
<dbReference type="GO" id="GO:0003989">
    <property type="term" value="F:acetyl-CoA carboxylase activity"/>
    <property type="evidence" value="ECO:0007669"/>
    <property type="project" value="InterPro"/>
</dbReference>
<evidence type="ECO:0000313" key="2">
    <source>
        <dbReference type="Proteomes" id="UP000431826"/>
    </source>
</evidence>
<reference evidence="1 2" key="1">
    <citation type="submission" date="2019-12" db="EMBL/GenBank/DDBJ databases">
        <title>Whole genome shotgun sequence of Streptomyces tubercidicus NBRC 13090.</title>
        <authorList>
            <person name="Ichikawa N."/>
            <person name="Kimura A."/>
            <person name="Kitahashi Y."/>
            <person name="Komaki H."/>
            <person name="Tamura T."/>
        </authorList>
    </citation>
    <scope>NUCLEOTIDE SEQUENCE [LARGE SCALE GENOMIC DNA]</scope>
    <source>
        <strain evidence="1 2">NBRC 13090</strain>
    </source>
</reference>
<dbReference type="Pfam" id="PF13822">
    <property type="entry name" value="ACC_epsilon"/>
    <property type="match status" value="1"/>
</dbReference>
<dbReference type="EMBL" id="BLIR01000001">
    <property type="protein sequence ID" value="GFE40227.1"/>
    <property type="molecule type" value="Genomic_DNA"/>
</dbReference>
<dbReference type="InterPro" id="IPR032716">
    <property type="entry name" value="ACC_epsilon"/>
</dbReference>
<evidence type="ECO:0008006" key="3">
    <source>
        <dbReference type="Google" id="ProtNLM"/>
    </source>
</evidence>
<evidence type="ECO:0000313" key="1">
    <source>
        <dbReference type="EMBL" id="GFE40227.1"/>
    </source>
</evidence>
<comment type="caution">
    <text evidence="1">The sequence shown here is derived from an EMBL/GenBank/DDBJ whole genome shotgun (WGS) entry which is preliminary data.</text>
</comment>